<reference evidence="3" key="1">
    <citation type="journal article" date="2023" name="Commun. Biol.">
        <title>Genome analysis of Parmales, the sister group of diatoms, reveals the evolutionary specialization of diatoms from phago-mixotrophs to photoautotrophs.</title>
        <authorList>
            <person name="Ban H."/>
            <person name="Sato S."/>
            <person name="Yoshikawa S."/>
            <person name="Yamada K."/>
            <person name="Nakamura Y."/>
            <person name="Ichinomiya M."/>
            <person name="Sato N."/>
            <person name="Blanc-Mathieu R."/>
            <person name="Endo H."/>
            <person name="Kuwata A."/>
            <person name="Ogata H."/>
        </authorList>
    </citation>
    <scope>NUCLEOTIDE SEQUENCE [LARGE SCALE GENOMIC DNA]</scope>
    <source>
        <strain evidence="3">NIES 3699</strain>
    </source>
</reference>
<dbReference type="EMBL" id="BRXX01000122">
    <property type="protein sequence ID" value="GMH91961.1"/>
    <property type="molecule type" value="Genomic_DNA"/>
</dbReference>
<feature type="region of interest" description="Disordered" evidence="1">
    <location>
        <begin position="1"/>
        <end position="20"/>
    </location>
</feature>
<sequence>MSSSRRISQTNGNGNATGSQSCASVTLTSLLPPPLASKFLHLPSSQIPSPTITKENHCSLGLDNTVYVWTSQVTPTHIDLTPPPHHTVTFPSPPLLHLPSPDCSLLLAVHPTSLTVSSLPNPTSQSLSTLSLPSRPTSCKFLTPHSFCLTTSTSVHLCYITLRPFELQLRQSCTSNFLSTLLTSPDSRTIIQGTLVGWGGDFLGICKSGVVLTVGSRFSRINLPTKGKETDEDKVVRNVLRQLERFRGGQTVMGVEPFNENVLERAIKEIVTEKFEMELEGVRRKGERLMLLGEMVETLGGGGRGRLIEEGEAMKAYEYILTSEKPPSPLPTLTEYVKGLESPNNLVNMITCSLEFRYEMGKKLNVERSGGWWEVPEVVEKAMEWVEGESWGLQLASIYVTCGLADQGKCLACIAQHKGVDTALNLAIEVNHVPTICDLSISTNSLGLLTRVCKDSGVEFGRSVVKHLEGKRTDVILDCSTPAVLEEFFSPSGSCPEEWIHRVRSKQFSIVEELTSVPPPPSSSSLDLKRFNLSLSKLSSHLLGKQPKQSVIDGLVSCESAEILGLPSSTSDSEIFSAALQIISEGGGRGRVTIAGLVGLALSGTTQTSGTASVYTSLITSDSSTWSNLPFLLKTEGEEAYLLKVKGTRLYEVARTYYEKEGKEGVANFKRVRGEVEDNTGFELGRVVEIIEF</sequence>
<name>A0A9W7BIU9_9STRA</name>
<accession>A0A9W7BIU9</accession>
<organism evidence="2 3">
    <name type="scientific">Triparma verrucosa</name>
    <dbReference type="NCBI Taxonomy" id="1606542"/>
    <lineage>
        <taxon>Eukaryota</taxon>
        <taxon>Sar</taxon>
        <taxon>Stramenopiles</taxon>
        <taxon>Ochrophyta</taxon>
        <taxon>Bolidophyceae</taxon>
        <taxon>Parmales</taxon>
        <taxon>Triparmaceae</taxon>
        <taxon>Triparma</taxon>
    </lineage>
</organism>
<protein>
    <submittedName>
        <fullName evidence="2">Uncharacterized protein</fullName>
    </submittedName>
</protein>
<dbReference type="AlphaFoldDB" id="A0A9W7BIU9"/>
<proteinExistence type="predicted"/>
<dbReference type="PROSITE" id="PS51257">
    <property type="entry name" value="PROKAR_LIPOPROTEIN"/>
    <property type="match status" value="1"/>
</dbReference>
<evidence type="ECO:0000313" key="2">
    <source>
        <dbReference type="EMBL" id="GMH91961.1"/>
    </source>
</evidence>
<evidence type="ECO:0000313" key="3">
    <source>
        <dbReference type="Proteomes" id="UP001165160"/>
    </source>
</evidence>
<evidence type="ECO:0000256" key="1">
    <source>
        <dbReference type="SAM" id="MobiDB-lite"/>
    </source>
</evidence>
<dbReference type="Proteomes" id="UP001165160">
    <property type="component" value="Unassembled WGS sequence"/>
</dbReference>
<keyword evidence="3" id="KW-1185">Reference proteome</keyword>
<gene>
    <name evidence="2" type="ORF">TrVE_jg873</name>
</gene>
<comment type="caution">
    <text evidence="2">The sequence shown here is derived from an EMBL/GenBank/DDBJ whole genome shotgun (WGS) entry which is preliminary data.</text>
</comment>